<dbReference type="EMBL" id="JBEPSM010000001">
    <property type="protein sequence ID" value="MET4634581.1"/>
    <property type="molecule type" value="Genomic_DNA"/>
</dbReference>
<comment type="caution">
    <text evidence="2">The sequence shown here is derived from an EMBL/GenBank/DDBJ whole genome shotgun (WGS) entry which is preliminary data.</text>
</comment>
<dbReference type="Proteomes" id="UP001549321">
    <property type="component" value="Unassembled WGS sequence"/>
</dbReference>
<feature type="region of interest" description="Disordered" evidence="1">
    <location>
        <begin position="68"/>
        <end position="94"/>
    </location>
</feature>
<protein>
    <submittedName>
        <fullName evidence="2">Uncharacterized protein</fullName>
    </submittedName>
</protein>
<accession>A0ABV2QZX5</accession>
<reference evidence="2 3" key="1">
    <citation type="submission" date="2024-06" db="EMBL/GenBank/DDBJ databases">
        <title>Sorghum-associated microbial communities from plants grown in Nebraska, USA.</title>
        <authorList>
            <person name="Schachtman D."/>
        </authorList>
    </citation>
    <scope>NUCLEOTIDE SEQUENCE [LARGE SCALE GENOMIC DNA]</scope>
    <source>
        <strain evidence="2 3">3207</strain>
    </source>
</reference>
<evidence type="ECO:0000313" key="3">
    <source>
        <dbReference type="Proteomes" id="UP001549321"/>
    </source>
</evidence>
<organism evidence="2 3">
    <name type="scientific">Kaistia defluvii</name>
    <dbReference type="NCBI Taxonomy" id="410841"/>
    <lineage>
        <taxon>Bacteria</taxon>
        <taxon>Pseudomonadati</taxon>
        <taxon>Pseudomonadota</taxon>
        <taxon>Alphaproteobacteria</taxon>
        <taxon>Hyphomicrobiales</taxon>
        <taxon>Kaistiaceae</taxon>
        <taxon>Kaistia</taxon>
    </lineage>
</organism>
<proteinExistence type="predicted"/>
<gene>
    <name evidence="2" type="ORF">ABIE08_002494</name>
</gene>
<keyword evidence="3" id="KW-1185">Reference proteome</keyword>
<name>A0ABV2QZX5_9HYPH</name>
<evidence type="ECO:0000256" key="1">
    <source>
        <dbReference type="SAM" id="MobiDB-lite"/>
    </source>
</evidence>
<evidence type="ECO:0000313" key="2">
    <source>
        <dbReference type="EMBL" id="MET4634581.1"/>
    </source>
</evidence>
<sequence>MISGVQVGNLAASHAEALLHALDVRAFQSARVEAMIVGGWVGEAMRGRQGDYFVLLDLPLWALEWSGDAKPSGKTADARPQSCAAGASSLPDGA</sequence>